<dbReference type="AlphaFoldDB" id="A0A0Q0VKS2"/>
<gene>
    <name evidence="1" type="ORF">XV92_04670</name>
</gene>
<dbReference type="EMBL" id="LBGP01000007">
    <property type="protein sequence ID" value="KQB03369.1"/>
    <property type="molecule type" value="Genomic_DNA"/>
</dbReference>
<proteinExistence type="predicted"/>
<evidence type="ECO:0000313" key="1">
    <source>
        <dbReference type="EMBL" id="KQB03369.1"/>
    </source>
</evidence>
<reference evidence="1 2" key="1">
    <citation type="journal article" date="2015" name="Genome Biol. Evol.">
        <title>The Dynamics of Genetic Interactions between Vibrio metoecus and Vibrio cholerae, Two Close Relatives Co-Occurring in the Environment.</title>
        <authorList>
            <person name="Orata F.D."/>
            <person name="Kirchberger P.C."/>
            <person name="Meheust R."/>
            <person name="Barlow E.J."/>
            <person name="Tarr C.L."/>
            <person name="Boucher Y."/>
        </authorList>
    </citation>
    <scope>NUCLEOTIDE SEQUENCE [LARGE SCALE GENOMIC DNA]</scope>
    <source>
        <strain evidence="1 2">YB5B04</strain>
    </source>
</reference>
<comment type="caution">
    <text evidence="1">The sequence shown here is derived from an EMBL/GenBank/DDBJ whole genome shotgun (WGS) entry which is preliminary data.</text>
</comment>
<dbReference type="Proteomes" id="UP000050491">
    <property type="component" value="Unassembled WGS sequence"/>
</dbReference>
<sequence length="71" mass="8210">MTRQKRQKKIAADVVIDVGVNRYRTERSITNFVQFRGGDNYVSAFKALRCKHQITVVSNYAITHILDLLLK</sequence>
<name>A0A0Q0VKS2_VIBMT</name>
<protein>
    <submittedName>
        <fullName evidence="1">Uncharacterized protein</fullName>
    </submittedName>
</protein>
<evidence type="ECO:0000313" key="2">
    <source>
        <dbReference type="Proteomes" id="UP000050491"/>
    </source>
</evidence>
<accession>A0A0Q0VKS2</accession>
<organism evidence="1 2">
    <name type="scientific">Vibrio metoecus</name>
    <dbReference type="NCBI Taxonomy" id="1481663"/>
    <lineage>
        <taxon>Bacteria</taxon>
        <taxon>Pseudomonadati</taxon>
        <taxon>Pseudomonadota</taxon>
        <taxon>Gammaproteobacteria</taxon>
        <taxon>Vibrionales</taxon>
        <taxon>Vibrionaceae</taxon>
        <taxon>Vibrio</taxon>
    </lineage>
</organism>